<dbReference type="GO" id="GO:0003677">
    <property type="term" value="F:DNA binding"/>
    <property type="evidence" value="ECO:0007669"/>
    <property type="project" value="InterPro"/>
</dbReference>
<sequence>MLDGLAGGWTARECADRLGVSTKSVQNARRRVLAKLDATTPVEAVRRAYELRAAGASLQRRGA</sequence>
<dbReference type="PROSITE" id="PS50043">
    <property type="entry name" value="HTH_LUXR_2"/>
    <property type="match status" value="1"/>
</dbReference>
<dbReference type="HOGENOM" id="CLU_2880937_0_0_11"/>
<dbReference type="InterPro" id="IPR036388">
    <property type="entry name" value="WH-like_DNA-bd_sf"/>
</dbReference>
<dbReference type="AlphaFoldDB" id="I4ERB3"/>
<evidence type="ECO:0000313" key="3">
    <source>
        <dbReference type="Proteomes" id="UP000006461"/>
    </source>
</evidence>
<accession>I4ERB3</accession>
<dbReference type="SMART" id="SM00421">
    <property type="entry name" value="HTH_LUXR"/>
    <property type="match status" value="1"/>
</dbReference>
<dbReference type="Gene3D" id="1.10.10.10">
    <property type="entry name" value="Winged helix-like DNA-binding domain superfamily/Winged helix DNA-binding domain"/>
    <property type="match status" value="1"/>
</dbReference>
<name>I4ERB3_MODI5</name>
<gene>
    <name evidence="2" type="ordered locus">MODMU_0468</name>
</gene>
<dbReference type="Proteomes" id="UP000006461">
    <property type="component" value="Chromosome"/>
</dbReference>
<proteinExistence type="predicted"/>
<protein>
    <submittedName>
        <fullName evidence="2">Two component transcriptional regulator, LuxR family</fullName>
    </submittedName>
</protein>
<dbReference type="InterPro" id="IPR016032">
    <property type="entry name" value="Sig_transdc_resp-reg_C-effctor"/>
</dbReference>
<dbReference type="EMBL" id="FO203431">
    <property type="protein sequence ID" value="CCH85926.1"/>
    <property type="molecule type" value="Genomic_DNA"/>
</dbReference>
<organism evidence="2 3">
    <name type="scientific">Modestobacter italicus (strain DSM 44449 / CECT 9708 / BC 501)</name>
    <dbReference type="NCBI Taxonomy" id="2732864"/>
    <lineage>
        <taxon>Bacteria</taxon>
        <taxon>Bacillati</taxon>
        <taxon>Actinomycetota</taxon>
        <taxon>Actinomycetes</taxon>
        <taxon>Geodermatophilales</taxon>
        <taxon>Geodermatophilaceae</taxon>
        <taxon>Modestobacter</taxon>
    </lineage>
</organism>
<dbReference type="InterPro" id="IPR000792">
    <property type="entry name" value="Tscrpt_reg_LuxR_C"/>
</dbReference>
<dbReference type="Pfam" id="PF00196">
    <property type="entry name" value="GerE"/>
    <property type="match status" value="1"/>
</dbReference>
<dbReference type="eggNOG" id="COG2197">
    <property type="taxonomic scope" value="Bacteria"/>
</dbReference>
<evidence type="ECO:0000313" key="2">
    <source>
        <dbReference type="EMBL" id="CCH85926.1"/>
    </source>
</evidence>
<dbReference type="KEGG" id="mmar:MODMU_0468"/>
<keyword evidence="3" id="KW-1185">Reference proteome</keyword>
<dbReference type="SUPFAM" id="SSF46894">
    <property type="entry name" value="C-terminal effector domain of the bipartite response regulators"/>
    <property type="match status" value="1"/>
</dbReference>
<evidence type="ECO:0000259" key="1">
    <source>
        <dbReference type="PROSITE" id="PS50043"/>
    </source>
</evidence>
<reference evidence="2 3" key="1">
    <citation type="journal article" date="2012" name="J. Bacteriol.">
        <title>Genome Sequence of Radiation-Resistant Modestobacter marinus Strain BC501, a Representative Actinobacterium That Thrives on Calcareous Stone Surfaces.</title>
        <authorList>
            <person name="Normand P."/>
            <person name="Gury J."/>
            <person name="Pujic P."/>
            <person name="Chouaia B."/>
            <person name="Crotti E."/>
            <person name="Brusetti L."/>
            <person name="Daffonchio D."/>
            <person name="Vacherie B."/>
            <person name="Barbe V."/>
            <person name="Medigue C."/>
            <person name="Calteau A."/>
            <person name="Ghodhbane-Gtari F."/>
            <person name="Essoussi I."/>
            <person name="Nouioui I."/>
            <person name="Abbassi-Ghozzi I."/>
            <person name="Gtari M."/>
        </authorList>
    </citation>
    <scope>NUCLEOTIDE SEQUENCE [LARGE SCALE GENOMIC DNA]</scope>
    <source>
        <strain evidence="3">BC 501</strain>
    </source>
</reference>
<dbReference type="STRING" id="477641.MODMU_0468"/>
<feature type="domain" description="HTH luxR-type" evidence="1">
    <location>
        <begin position="1"/>
        <end position="52"/>
    </location>
</feature>
<dbReference type="GO" id="GO:0006355">
    <property type="term" value="P:regulation of DNA-templated transcription"/>
    <property type="evidence" value="ECO:0007669"/>
    <property type="project" value="InterPro"/>
</dbReference>